<dbReference type="AlphaFoldDB" id="Q6IIJ3"/>
<accession>Q6IIJ3</accession>
<name>Q6IIJ3_DROME</name>
<reference evidence="1" key="1">
    <citation type="journal article" date="2003" name="Genome Biol.">
        <title>An integrated gene annotation and transcriptional profiling approach towards the full gene content of the Drosophila genome.</title>
        <authorList>
            <person name="Hild M."/>
            <person name="Beckmann B."/>
            <person name="Haas S.A."/>
            <person name="Koch B."/>
            <person name="Solovyev V."/>
            <person name="Busold C."/>
            <person name="Fellenberg K."/>
            <person name="Boutros M."/>
            <person name="Vingron M."/>
            <person name="Sauer F."/>
            <person name="Hoheisel J.D."/>
            <person name="Paro R."/>
        </authorList>
    </citation>
    <scope>NUCLEOTIDE SEQUENCE</scope>
</reference>
<organism evidence="1">
    <name type="scientific">Drosophila melanogaster</name>
    <name type="common">Fruit fly</name>
    <dbReference type="NCBI Taxonomy" id="7227"/>
    <lineage>
        <taxon>Eukaryota</taxon>
        <taxon>Metazoa</taxon>
        <taxon>Ecdysozoa</taxon>
        <taxon>Arthropoda</taxon>
        <taxon>Hexapoda</taxon>
        <taxon>Insecta</taxon>
        <taxon>Pterygota</taxon>
        <taxon>Neoptera</taxon>
        <taxon>Endopterygota</taxon>
        <taxon>Diptera</taxon>
        <taxon>Brachycera</taxon>
        <taxon>Muscomorpha</taxon>
        <taxon>Ephydroidea</taxon>
        <taxon>Drosophilidae</taxon>
        <taxon>Drosophila</taxon>
        <taxon>Sophophora</taxon>
    </lineage>
</organism>
<gene>
    <name evidence="1" type="ORF">HDC17877</name>
</gene>
<dbReference type="EMBL" id="BK003073">
    <property type="protein sequence ID" value="DAA03273.1"/>
    <property type="molecule type" value="Genomic_DNA"/>
</dbReference>
<protein>
    <submittedName>
        <fullName evidence="1">HDC17877</fullName>
    </submittedName>
</protein>
<proteinExistence type="predicted"/>
<evidence type="ECO:0000313" key="1">
    <source>
        <dbReference type="EMBL" id="DAA03273.1"/>
    </source>
</evidence>
<sequence length="117" mass="13059">MKLIFSYRCSRIFAAAQTVLPSQAANIWLKAKRAVLKANQEQELALLNLHQGCQQLANSPRAALPSSFDLDHHPLPTATAPAPPASRIYFLFTKGHQLDYHTTSVRQSFDFGAQRCH</sequence>